<feature type="region of interest" description="Disordered" evidence="1">
    <location>
        <begin position="1"/>
        <end position="69"/>
    </location>
</feature>
<gene>
    <name evidence="2" type="ORF">UCDDA912_g05993</name>
</gene>
<dbReference type="Gene3D" id="2.40.160.20">
    <property type="match status" value="1"/>
</dbReference>
<protein>
    <recommendedName>
        <fullName evidence="4">GrpB domain protein</fullName>
    </recommendedName>
</protein>
<evidence type="ECO:0000256" key="1">
    <source>
        <dbReference type="SAM" id="MobiDB-lite"/>
    </source>
</evidence>
<dbReference type="EMBL" id="LCUC01000218">
    <property type="protein sequence ID" value="KKY34059.1"/>
    <property type="molecule type" value="Genomic_DNA"/>
</dbReference>
<proteinExistence type="predicted"/>
<dbReference type="Proteomes" id="UP000034680">
    <property type="component" value="Unassembled WGS sequence"/>
</dbReference>
<dbReference type="InterPro" id="IPR043519">
    <property type="entry name" value="NT_sf"/>
</dbReference>
<dbReference type="STRING" id="1214573.A0A0G2FJ13"/>
<dbReference type="AlphaFoldDB" id="A0A0G2FJ13"/>
<dbReference type="OrthoDB" id="3549121at2759"/>
<organism evidence="2 3">
    <name type="scientific">Diaporthe ampelina</name>
    <dbReference type="NCBI Taxonomy" id="1214573"/>
    <lineage>
        <taxon>Eukaryota</taxon>
        <taxon>Fungi</taxon>
        <taxon>Dikarya</taxon>
        <taxon>Ascomycota</taxon>
        <taxon>Pezizomycotina</taxon>
        <taxon>Sordariomycetes</taxon>
        <taxon>Sordariomycetidae</taxon>
        <taxon>Diaporthales</taxon>
        <taxon>Diaporthaceae</taxon>
        <taxon>Diaporthe</taxon>
    </lineage>
</organism>
<name>A0A0G2FJ13_9PEZI</name>
<dbReference type="InterPro" id="IPR007344">
    <property type="entry name" value="GrpB/CoaE"/>
</dbReference>
<dbReference type="Pfam" id="PF11578">
    <property type="entry name" value="DUF3237"/>
    <property type="match status" value="1"/>
</dbReference>
<feature type="compositionally biased region" description="Low complexity" evidence="1">
    <location>
        <begin position="1"/>
        <end position="12"/>
    </location>
</feature>
<evidence type="ECO:0000313" key="3">
    <source>
        <dbReference type="Proteomes" id="UP000034680"/>
    </source>
</evidence>
<dbReference type="SUPFAM" id="SSF81301">
    <property type="entry name" value="Nucleotidyltransferase"/>
    <property type="match status" value="1"/>
</dbReference>
<comment type="caution">
    <text evidence="2">The sequence shown here is derived from an EMBL/GenBank/DDBJ whole genome shotgun (WGS) entry which is preliminary data.</text>
</comment>
<keyword evidence="3" id="KW-1185">Reference proteome</keyword>
<dbReference type="PANTHER" id="PTHR37315:SF1">
    <property type="entry name" value="UPF0311 PROTEIN BLR7842"/>
    <property type="match status" value="1"/>
</dbReference>
<sequence>MAQQQQQQQQQQHGEPGTSAADNDFLPVLTSEPTTHGGDAAHRTTTARTRPGGGDHKPRGTTAADAGADDISAGFSAGSLARTIGLPAPRLERDFRMQARLEGKVALGRSCWGERNWIGICGGEWSATWGKGTVVPGGQDAQLLTENKSTFVDTRYLLATADAEPAHIMVRTEGWRTGPPEVLTRLLDPVEGDRVSPDEYRFRIFIRLETGDQRYRWVNEGMWIGSGVRRGLEEPVMEPIGFTSETLELVARRPDPDVEISPYQTSWPQTFSQAAARIKSALGPRALRLEHVGSTSVPGLAAKPIIDVLLEVGDPSDESGYMPPLESLGFALYFRQPRWHGHRFLALGEHHAEINVHILKAGCQIAAQFLTFRDFLRDNSWARDEYAEAKRKAAGTSNEEKGGRLRYQAEKAAVLNRLKALALAERPSPCCSDCRVG</sequence>
<dbReference type="InterPro" id="IPR020915">
    <property type="entry name" value="UPF0311"/>
</dbReference>
<evidence type="ECO:0008006" key="4">
    <source>
        <dbReference type="Google" id="ProtNLM"/>
    </source>
</evidence>
<feature type="compositionally biased region" description="Low complexity" evidence="1">
    <location>
        <begin position="34"/>
        <end position="50"/>
    </location>
</feature>
<dbReference type="Pfam" id="PF04229">
    <property type="entry name" value="GrpB"/>
    <property type="match status" value="1"/>
</dbReference>
<reference evidence="2 3" key="1">
    <citation type="submission" date="2015-05" db="EMBL/GenBank/DDBJ databases">
        <title>Distinctive expansion of gene families associated with plant cell wall degradation and secondary metabolism in the genomes of grapevine trunk pathogens.</title>
        <authorList>
            <person name="Lawrence D.P."/>
            <person name="Travadon R."/>
            <person name="Rolshausen P.E."/>
            <person name="Baumgartner K."/>
        </authorList>
    </citation>
    <scope>NUCLEOTIDE SEQUENCE [LARGE SCALE GENOMIC DNA]</scope>
    <source>
        <strain evidence="2">DA912</strain>
    </source>
</reference>
<dbReference type="Gene3D" id="3.30.460.10">
    <property type="entry name" value="Beta Polymerase, domain 2"/>
    <property type="match status" value="1"/>
</dbReference>
<dbReference type="PANTHER" id="PTHR37315">
    <property type="entry name" value="UPF0311 PROTEIN BLR7842"/>
    <property type="match status" value="1"/>
</dbReference>
<reference evidence="2 3" key="2">
    <citation type="submission" date="2015-05" db="EMBL/GenBank/DDBJ databases">
        <authorList>
            <person name="Morales-Cruz A."/>
            <person name="Amrine K.C."/>
            <person name="Cantu D."/>
        </authorList>
    </citation>
    <scope>NUCLEOTIDE SEQUENCE [LARGE SCALE GENOMIC DNA]</scope>
    <source>
        <strain evidence="2">DA912</strain>
    </source>
</reference>
<evidence type="ECO:0000313" key="2">
    <source>
        <dbReference type="EMBL" id="KKY34059.1"/>
    </source>
</evidence>
<accession>A0A0G2FJ13</accession>